<name>A0A1G2DKV0_9BACT</name>
<accession>A0A1G2DKV0</accession>
<comment type="caution">
    <text evidence="1">The sequence shown here is derived from an EMBL/GenBank/DDBJ whole genome shotgun (WGS) entry which is preliminary data.</text>
</comment>
<evidence type="ECO:0000313" key="1">
    <source>
        <dbReference type="EMBL" id="OGZ13601.1"/>
    </source>
</evidence>
<gene>
    <name evidence="1" type="ORF">A2942_04615</name>
</gene>
<dbReference type="AlphaFoldDB" id="A0A1G2DKV0"/>
<dbReference type="Proteomes" id="UP000178534">
    <property type="component" value="Unassembled WGS sequence"/>
</dbReference>
<sequence>MRAVARSYSRKTTLKPPVKYPARKGGIDGWHVLLFVAISARLTTFVVIRTPPIAIRVIDMQGFQKPHVAETEHAKLVGLRHRALELLLPEIIRHHSSFLVGVRS</sequence>
<evidence type="ECO:0000313" key="2">
    <source>
        <dbReference type="Proteomes" id="UP000178534"/>
    </source>
</evidence>
<dbReference type="EMBL" id="MHLP01000006">
    <property type="protein sequence ID" value="OGZ13601.1"/>
    <property type="molecule type" value="Genomic_DNA"/>
</dbReference>
<proteinExistence type="predicted"/>
<organism evidence="1 2">
    <name type="scientific">Candidatus Lloydbacteria bacterium RIFCSPLOWO2_01_FULL_50_20</name>
    <dbReference type="NCBI Taxonomy" id="1798665"/>
    <lineage>
        <taxon>Bacteria</taxon>
        <taxon>Candidatus Lloydiibacteriota</taxon>
    </lineage>
</organism>
<reference evidence="1 2" key="1">
    <citation type="journal article" date="2016" name="Nat. Commun.">
        <title>Thousands of microbial genomes shed light on interconnected biogeochemical processes in an aquifer system.</title>
        <authorList>
            <person name="Anantharaman K."/>
            <person name="Brown C.T."/>
            <person name="Hug L.A."/>
            <person name="Sharon I."/>
            <person name="Castelle C.J."/>
            <person name="Probst A.J."/>
            <person name="Thomas B.C."/>
            <person name="Singh A."/>
            <person name="Wilkins M.J."/>
            <person name="Karaoz U."/>
            <person name="Brodie E.L."/>
            <person name="Williams K.H."/>
            <person name="Hubbard S.S."/>
            <person name="Banfield J.F."/>
        </authorList>
    </citation>
    <scope>NUCLEOTIDE SEQUENCE [LARGE SCALE GENOMIC DNA]</scope>
</reference>
<protein>
    <submittedName>
        <fullName evidence="1">Uncharacterized protein</fullName>
    </submittedName>
</protein>